<accession>A0A8K0CIT5</accession>
<dbReference type="EMBL" id="VTPC01079599">
    <property type="protein sequence ID" value="KAF2888144.1"/>
    <property type="molecule type" value="Genomic_DNA"/>
</dbReference>
<sequence>MPNEECNGQDFNGFLLDLEPTLVKTIWRYKIPEGKLILPEVTTKTLGELVTLSVSPPPEEPACGIRDANGVDFKITENNANKAEYIE</sequence>
<proteinExistence type="predicted"/>
<protein>
    <submittedName>
        <fullName evidence="1">Uncharacterized protein</fullName>
    </submittedName>
</protein>
<evidence type="ECO:0000313" key="1">
    <source>
        <dbReference type="EMBL" id="KAF2888144.1"/>
    </source>
</evidence>
<name>A0A8K0CIT5_IGNLU</name>
<evidence type="ECO:0000313" key="2">
    <source>
        <dbReference type="Proteomes" id="UP000801492"/>
    </source>
</evidence>
<dbReference type="AlphaFoldDB" id="A0A8K0CIT5"/>
<comment type="caution">
    <text evidence="1">The sequence shown here is derived from an EMBL/GenBank/DDBJ whole genome shotgun (WGS) entry which is preliminary data.</text>
</comment>
<dbReference type="Proteomes" id="UP000801492">
    <property type="component" value="Unassembled WGS sequence"/>
</dbReference>
<organism evidence="1 2">
    <name type="scientific">Ignelater luminosus</name>
    <name type="common">Cucubano</name>
    <name type="synonym">Pyrophorus luminosus</name>
    <dbReference type="NCBI Taxonomy" id="2038154"/>
    <lineage>
        <taxon>Eukaryota</taxon>
        <taxon>Metazoa</taxon>
        <taxon>Ecdysozoa</taxon>
        <taxon>Arthropoda</taxon>
        <taxon>Hexapoda</taxon>
        <taxon>Insecta</taxon>
        <taxon>Pterygota</taxon>
        <taxon>Neoptera</taxon>
        <taxon>Endopterygota</taxon>
        <taxon>Coleoptera</taxon>
        <taxon>Polyphaga</taxon>
        <taxon>Elateriformia</taxon>
        <taxon>Elateroidea</taxon>
        <taxon>Elateridae</taxon>
        <taxon>Agrypninae</taxon>
        <taxon>Pyrophorini</taxon>
        <taxon>Ignelater</taxon>
    </lineage>
</organism>
<gene>
    <name evidence="1" type="ORF">ILUMI_18029</name>
</gene>
<reference evidence="1" key="1">
    <citation type="submission" date="2019-08" db="EMBL/GenBank/DDBJ databases">
        <title>The genome of the North American firefly Photinus pyralis.</title>
        <authorList>
            <consortium name="Photinus pyralis genome working group"/>
            <person name="Fallon T.R."/>
            <person name="Sander Lower S.E."/>
            <person name="Weng J.-K."/>
        </authorList>
    </citation>
    <scope>NUCLEOTIDE SEQUENCE</scope>
    <source>
        <strain evidence="1">TRF0915ILg1</strain>
        <tissue evidence="1">Whole body</tissue>
    </source>
</reference>
<keyword evidence="2" id="KW-1185">Reference proteome</keyword>